<dbReference type="EMBL" id="CAXLJM020000040">
    <property type="protein sequence ID" value="CAL8108810.1"/>
    <property type="molecule type" value="Genomic_DNA"/>
</dbReference>
<feature type="chain" id="PRO_5046930074" evidence="2">
    <location>
        <begin position="28"/>
        <end position="523"/>
    </location>
</feature>
<evidence type="ECO:0000313" key="3">
    <source>
        <dbReference type="EMBL" id="CAL8108810.1"/>
    </source>
</evidence>
<sequence length="523" mass="58455">MRSLIILHGSNVLIVLLAIVVNRSAVASSITNSLDTSSPPNNSPNNNNYLAETWLRNIDTNVLRLGARLDQLMIRLDHLDARVGRVQSQAHIRFDTLETGGQTVRQRIDLLSNGLNMIEEQMTRKWKTLESRYDSLVSSIDAKLDQKFNLIQRDNRRHNEFLSSSFNSVIISQEKLNERVLNHVNEINATITNSLIKNDTSVESSCAKATDLQALATKLSTVQATALPVSTPVSPYNHTSVQLITSKVNNMFEELVTSSKVVEKSLHDTFVMSNLTRREVQDGFRVFIPIANQISHNSNARGRSVSSAGSSGEVMSMVVEALASVESMSTALGRRMTELSRSIEERFEMVSMTLNGFLESCLRIQERAPLFEEHIAVILDRILDAVDNSTRNATSTWSKLENLLSSQTAVNLNASNCSNTLDHFLSFLHSQPNSNGSVPPLSTHPKTQEEDYDSGETRLPSLQHHHQHHHLRHQAHTLPPPPPPPDTNDNENTNEQVDHLSEEEKKSLWESWLATRTSSTVPE</sequence>
<dbReference type="Proteomes" id="UP001642540">
    <property type="component" value="Unassembled WGS sequence"/>
</dbReference>
<keyword evidence="4" id="KW-1185">Reference proteome</keyword>
<feature type="compositionally biased region" description="Polar residues" evidence="1">
    <location>
        <begin position="514"/>
        <end position="523"/>
    </location>
</feature>
<name>A0ABP1QMQ8_9HEXA</name>
<reference evidence="3 4" key="1">
    <citation type="submission" date="2024-08" db="EMBL/GenBank/DDBJ databases">
        <authorList>
            <person name="Cucini C."/>
            <person name="Frati F."/>
        </authorList>
    </citation>
    <scope>NUCLEOTIDE SEQUENCE [LARGE SCALE GENOMIC DNA]</scope>
</reference>
<accession>A0ABP1QMQ8</accession>
<feature type="region of interest" description="Disordered" evidence="1">
    <location>
        <begin position="432"/>
        <end position="523"/>
    </location>
</feature>
<evidence type="ECO:0000313" key="4">
    <source>
        <dbReference type="Proteomes" id="UP001642540"/>
    </source>
</evidence>
<proteinExistence type="predicted"/>
<feature type="signal peptide" evidence="2">
    <location>
        <begin position="1"/>
        <end position="27"/>
    </location>
</feature>
<feature type="compositionally biased region" description="Basic and acidic residues" evidence="1">
    <location>
        <begin position="496"/>
        <end position="508"/>
    </location>
</feature>
<comment type="caution">
    <text evidence="3">The sequence shown here is derived from an EMBL/GenBank/DDBJ whole genome shotgun (WGS) entry which is preliminary data.</text>
</comment>
<keyword evidence="2" id="KW-0732">Signal</keyword>
<feature type="compositionally biased region" description="Basic residues" evidence="1">
    <location>
        <begin position="463"/>
        <end position="475"/>
    </location>
</feature>
<gene>
    <name evidence="3" type="ORF">ODALV1_LOCUS13096</name>
</gene>
<organism evidence="3 4">
    <name type="scientific">Orchesella dallaii</name>
    <dbReference type="NCBI Taxonomy" id="48710"/>
    <lineage>
        <taxon>Eukaryota</taxon>
        <taxon>Metazoa</taxon>
        <taxon>Ecdysozoa</taxon>
        <taxon>Arthropoda</taxon>
        <taxon>Hexapoda</taxon>
        <taxon>Collembola</taxon>
        <taxon>Entomobryomorpha</taxon>
        <taxon>Entomobryoidea</taxon>
        <taxon>Orchesellidae</taxon>
        <taxon>Orchesellinae</taxon>
        <taxon>Orchesella</taxon>
    </lineage>
</organism>
<evidence type="ECO:0000256" key="2">
    <source>
        <dbReference type="SAM" id="SignalP"/>
    </source>
</evidence>
<protein>
    <submittedName>
        <fullName evidence="3">Uncharacterized protein</fullName>
    </submittedName>
</protein>
<evidence type="ECO:0000256" key="1">
    <source>
        <dbReference type="SAM" id="MobiDB-lite"/>
    </source>
</evidence>